<dbReference type="InterPro" id="IPR018527">
    <property type="entry name" value="Rubredoxin_Fe_BS"/>
</dbReference>
<dbReference type="PRINTS" id="PR00368">
    <property type="entry name" value="FADPNR"/>
</dbReference>
<proteinExistence type="inferred from homology"/>
<gene>
    <name evidence="13" type="ORF">Amal_02796</name>
</gene>
<dbReference type="Proteomes" id="UP000077349">
    <property type="component" value="Unassembled WGS sequence"/>
</dbReference>
<accession>A0A087PN96</accession>
<dbReference type="Pfam" id="PF07992">
    <property type="entry name" value="Pyr_redox_2"/>
    <property type="match status" value="1"/>
</dbReference>
<evidence type="ECO:0000256" key="10">
    <source>
        <dbReference type="ARBA" id="ARBA00022827"/>
    </source>
</evidence>
<evidence type="ECO:0000256" key="11">
    <source>
        <dbReference type="ARBA" id="ARBA00022982"/>
    </source>
</evidence>
<evidence type="ECO:0000256" key="5">
    <source>
        <dbReference type="ARBA" id="ARBA00005337"/>
    </source>
</evidence>
<dbReference type="InterPro" id="IPR023753">
    <property type="entry name" value="FAD/NAD-binding_dom"/>
</dbReference>
<dbReference type="CDD" id="cd00730">
    <property type="entry name" value="rubredoxin"/>
    <property type="match status" value="1"/>
</dbReference>
<evidence type="ECO:0000313" key="13">
    <source>
        <dbReference type="EMBL" id="OAG77018.1"/>
    </source>
</evidence>
<dbReference type="EMBL" id="LVHD01000018">
    <property type="protein sequence ID" value="OAG77018.1"/>
    <property type="molecule type" value="Genomic_DNA"/>
</dbReference>
<evidence type="ECO:0000256" key="9">
    <source>
        <dbReference type="ARBA" id="ARBA00022723"/>
    </source>
</evidence>
<dbReference type="PRINTS" id="PR00163">
    <property type="entry name" value="RUBREDOXIN"/>
</dbReference>
<comment type="similarity">
    <text evidence="5">Belongs to the rubredoxin family.</text>
</comment>
<dbReference type="PATRIC" id="fig|178901.10.peg.2794"/>
<dbReference type="PANTHER" id="PTHR43429:SF3">
    <property type="entry name" value="NITRITE REDUCTASE [NAD(P)H]"/>
    <property type="match status" value="1"/>
</dbReference>
<evidence type="ECO:0000256" key="4">
    <source>
        <dbReference type="ARBA" id="ARBA00004933"/>
    </source>
</evidence>
<evidence type="ECO:0000256" key="8">
    <source>
        <dbReference type="ARBA" id="ARBA00022630"/>
    </source>
</evidence>
<dbReference type="PANTHER" id="PTHR43429">
    <property type="entry name" value="PYRIDINE NUCLEOTIDE-DISULFIDE OXIDOREDUCTASE DOMAIN-CONTAINING"/>
    <property type="match status" value="1"/>
</dbReference>
<dbReference type="FunFam" id="2.20.28.10:FF:000001">
    <property type="entry name" value="Rubredoxin"/>
    <property type="match status" value="1"/>
</dbReference>
<keyword evidence="9" id="KW-0479">Metal-binding</keyword>
<dbReference type="InterPro" id="IPR036188">
    <property type="entry name" value="FAD/NAD-bd_sf"/>
</dbReference>
<comment type="similarity">
    <text evidence="6">Belongs to the FAD-dependent oxidoreductase family.</text>
</comment>
<keyword evidence="8" id="KW-0285">Flavoprotein</keyword>
<dbReference type="InterPro" id="IPR050260">
    <property type="entry name" value="FAD-bd_OxRdtase"/>
</dbReference>
<dbReference type="EC" id="1.18.1.1" evidence="13"/>
<comment type="cofactor">
    <cofactor evidence="1">
        <name>Fe(3+)</name>
        <dbReference type="ChEBI" id="CHEBI:29034"/>
    </cofactor>
</comment>
<evidence type="ECO:0000313" key="14">
    <source>
        <dbReference type="Proteomes" id="UP000077349"/>
    </source>
</evidence>
<dbReference type="PROSITE" id="PS00202">
    <property type="entry name" value="RUBREDOXIN"/>
    <property type="match status" value="1"/>
</dbReference>
<comment type="function">
    <text evidence="3">Involved in the hydrocarbon hydroxylating system, which transfers electrons from NADH to rubredoxin reductase and then through rubredoxin to alkane 1 monooxygenase.</text>
</comment>
<dbReference type="Pfam" id="PF00301">
    <property type="entry name" value="Rubredoxin"/>
    <property type="match status" value="1"/>
</dbReference>
<comment type="cofactor">
    <cofactor evidence="2">
        <name>FAD</name>
        <dbReference type="ChEBI" id="CHEBI:57692"/>
    </cofactor>
</comment>
<name>A0A087PN96_9PROT</name>
<dbReference type="SUPFAM" id="SSF51905">
    <property type="entry name" value="FAD/NAD(P)-binding domain"/>
    <property type="match status" value="1"/>
</dbReference>
<dbReference type="GO" id="GO:0005506">
    <property type="term" value="F:iron ion binding"/>
    <property type="evidence" value="ECO:0007669"/>
    <property type="project" value="InterPro"/>
</dbReference>
<comment type="caution">
    <text evidence="13">The sequence shown here is derived from an EMBL/GenBank/DDBJ whole genome shotgun (WGS) entry which is preliminary data.</text>
</comment>
<dbReference type="InterPro" id="IPR024934">
    <property type="entry name" value="Rubredoxin-like_dom"/>
</dbReference>
<dbReference type="SUPFAM" id="SSF57802">
    <property type="entry name" value="Rubredoxin-like"/>
    <property type="match status" value="1"/>
</dbReference>
<evidence type="ECO:0000256" key="6">
    <source>
        <dbReference type="ARBA" id="ARBA00006442"/>
    </source>
</evidence>
<keyword evidence="7" id="KW-0813">Transport</keyword>
<dbReference type="Gene3D" id="2.20.28.10">
    <property type="match status" value="1"/>
</dbReference>
<dbReference type="InterPro" id="IPR024935">
    <property type="entry name" value="Rubredoxin_dom"/>
</dbReference>
<dbReference type="Gene3D" id="3.50.50.60">
    <property type="entry name" value="FAD/NAD(P)-binding domain"/>
    <property type="match status" value="2"/>
</dbReference>
<organism evidence="13 14">
    <name type="scientific">Acetobacter malorum</name>
    <dbReference type="NCBI Taxonomy" id="178901"/>
    <lineage>
        <taxon>Bacteria</taxon>
        <taxon>Pseudomonadati</taxon>
        <taxon>Pseudomonadota</taxon>
        <taxon>Alphaproteobacteria</taxon>
        <taxon>Acetobacterales</taxon>
        <taxon>Acetobacteraceae</taxon>
        <taxon>Acetobacter</taxon>
    </lineage>
</organism>
<dbReference type="AlphaFoldDB" id="A0A087PN96"/>
<dbReference type="GO" id="GO:0015044">
    <property type="term" value="F:rubredoxin-NAD+ reductase activity"/>
    <property type="evidence" value="ECO:0007669"/>
    <property type="project" value="UniProtKB-EC"/>
</dbReference>
<reference evidence="13 14" key="1">
    <citation type="submission" date="2016-03" db="EMBL/GenBank/DDBJ databases">
        <title>Draft genome sequence of Acetobacter malorum CECT 7742, a strain isolated from strawberry vinegar.</title>
        <authorList>
            <person name="Sainz F."/>
            <person name="Mas A."/>
            <person name="Torija M.J."/>
        </authorList>
    </citation>
    <scope>NUCLEOTIDE SEQUENCE [LARGE SCALE GENOMIC DNA]</scope>
    <source>
        <strain evidence="13 14">CECT 7742</strain>
    </source>
</reference>
<dbReference type="eggNOG" id="COG0446">
    <property type="taxonomic scope" value="Bacteria"/>
</dbReference>
<protein>
    <submittedName>
        <fullName evidence="13">Rubredoxin-NAD(+) reductase</fullName>
        <ecNumber evidence="13">1.18.1.1</ecNumber>
    </submittedName>
</protein>
<dbReference type="PRINTS" id="PR00411">
    <property type="entry name" value="PNDRDTASEI"/>
</dbReference>
<keyword evidence="10" id="KW-0274">FAD</keyword>
<dbReference type="STRING" id="178901.AmDm5_2851"/>
<keyword evidence="13" id="KW-0560">Oxidoreductase</keyword>
<evidence type="ECO:0000256" key="1">
    <source>
        <dbReference type="ARBA" id="ARBA00001965"/>
    </source>
</evidence>
<keyword evidence="12" id="KW-0408">Iron</keyword>
<dbReference type="eggNOG" id="COG1773">
    <property type="taxonomic scope" value="Bacteria"/>
</dbReference>
<comment type="pathway">
    <text evidence="4">Hydrocarbon metabolism; alkane degradation.</text>
</comment>
<evidence type="ECO:0000256" key="12">
    <source>
        <dbReference type="ARBA" id="ARBA00023004"/>
    </source>
</evidence>
<keyword evidence="11" id="KW-0249">Electron transport</keyword>
<evidence type="ECO:0000256" key="3">
    <source>
        <dbReference type="ARBA" id="ARBA00002792"/>
    </source>
</evidence>
<sequence>MNAPAYPTSVTLYICKVCGWIYDESKGDPDSGLPPGTRFEDIPDDWYCPLCGVGKADFEPLPQQPPTLASPDQNVRSARVSNAGAISAAIVIVGGGAAGWSVARRLRALDPFVPITLVSACTADVYAKPELSVALSRVLDATGLRQETGQDAAQRLHVTLLAQTVAVGIDPHAQRLRTTRGTLPYSKLILAQGARPVEHPAFPASLVWRINTLAAWAALRIRLGQNARRIVIVGAGLVGCELAEDAARAGHSVTLVYRGKYPLASLLPAQAGARLQQQLSSCGVKLIPEATVSSVKRAKHGITVQLETGEALTADYVIAAIGLQTDLRLARMAGLQTDQGIAVNAQTLQTSNPAIYALGDCISLDGQPCRYIGPIAPQADAIAHAVLGLPHGGYHHSPPAIRLKNRSLPLELRGQPDPALVWHTIHNTPERLVMQQRHDGTVTATLEV</sequence>
<evidence type="ECO:0000256" key="7">
    <source>
        <dbReference type="ARBA" id="ARBA00022448"/>
    </source>
</evidence>
<evidence type="ECO:0000256" key="2">
    <source>
        <dbReference type="ARBA" id="ARBA00001974"/>
    </source>
</evidence>
<dbReference type="PROSITE" id="PS50903">
    <property type="entry name" value="RUBREDOXIN_LIKE"/>
    <property type="match status" value="1"/>
</dbReference>